<gene>
    <name evidence="1" type="ORF">HPB48_010244</name>
</gene>
<protein>
    <submittedName>
        <fullName evidence="1">Uncharacterized protein</fullName>
    </submittedName>
</protein>
<accession>A0A9J6GQS2</accession>
<dbReference type="VEuPathDB" id="VectorBase:HLOH_055705"/>
<evidence type="ECO:0000313" key="2">
    <source>
        <dbReference type="Proteomes" id="UP000821853"/>
    </source>
</evidence>
<dbReference type="EMBL" id="JABSTR010000008">
    <property type="protein sequence ID" value="KAH9377040.1"/>
    <property type="molecule type" value="Genomic_DNA"/>
</dbReference>
<name>A0A9J6GQS2_HAELO</name>
<sequence length="130" mass="14173">MEWAIMATYYHVTSTDQEPHHDLCPSGTDSWCPHNRALAKGESLLPIYKRLSNKELLERCAQGKTQNAVESMNSIIWSLQSKGQLASLRSVGSAVADAVCRSNGGCKSALQEIAAQLGFIRKGRPKGKEG</sequence>
<evidence type="ECO:0000313" key="1">
    <source>
        <dbReference type="EMBL" id="KAH9377040.1"/>
    </source>
</evidence>
<proteinExistence type="predicted"/>
<dbReference type="AlphaFoldDB" id="A0A9J6GQS2"/>
<organism evidence="1 2">
    <name type="scientific">Haemaphysalis longicornis</name>
    <name type="common">Bush tick</name>
    <dbReference type="NCBI Taxonomy" id="44386"/>
    <lineage>
        <taxon>Eukaryota</taxon>
        <taxon>Metazoa</taxon>
        <taxon>Ecdysozoa</taxon>
        <taxon>Arthropoda</taxon>
        <taxon>Chelicerata</taxon>
        <taxon>Arachnida</taxon>
        <taxon>Acari</taxon>
        <taxon>Parasitiformes</taxon>
        <taxon>Ixodida</taxon>
        <taxon>Ixodoidea</taxon>
        <taxon>Ixodidae</taxon>
        <taxon>Haemaphysalinae</taxon>
        <taxon>Haemaphysalis</taxon>
    </lineage>
</organism>
<dbReference type="OrthoDB" id="6434791at2759"/>
<keyword evidence="2" id="KW-1185">Reference proteome</keyword>
<comment type="caution">
    <text evidence="1">The sequence shown here is derived from an EMBL/GenBank/DDBJ whole genome shotgun (WGS) entry which is preliminary data.</text>
</comment>
<reference evidence="1 2" key="1">
    <citation type="journal article" date="2020" name="Cell">
        <title>Large-Scale Comparative Analyses of Tick Genomes Elucidate Their Genetic Diversity and Vector Capacities.</title>
        <authorList>
            <consortium name="Tick Genome and Microbiome Consortium (TIGMIC)"/>
            <person name="Jia N."/>
            <person name="Wang J."/>
            <person name="Shi W."/>
            <person name="Du L."/>
            <person name="Sun Y."/>
            <person name="Zhan W."/>
            <person name="Jiang J.F."/>
            <person name="Wang Q."/>
            <person name="Zhang B."/>
            <person name="Ji P."/>
            <person name="Bell-Sakyi L."/>
            <person name="Cui X.M."/>
            <person name="Yuan T.T."/>
            <person name="Jiang B.G."/>
            <person name="Yang W.F."/>
            <person name="Lam T.T."/>
            <person name="Chang Q.C."/>
            <person name="Ding S.J."/>
            <person name="Wang X.J."/>
            <person name="Zhu J.G."/>
            <person name="Ruan X.D."/>
            <person name="Zhao L."/>
            <person name="Wei J.T."/>
            <person name="Ye R.Z."/>
            <person name="Que T.C."/>
            <person name="Du C.H."/>
            <person name="Zhou Y.H."/>
            <person name="Cheng J.X."/>
            <person name="Dai P.F."/>
            <person name="Guo W.B."/>
            <person name="Han X.H."/>
            <person name="Huang E.J."/>
            <person name="Li L.F."/>
            <person name="Wei W."/>
            <person name="Gao Y.C."/>
            <person name="Liu J.Z."/>
            <person name="Shao H.Z."/>
            <person name="Wang X."/>
            <person name="Wang C.C."/>
            <person name="Yang T.C."/>
            <person name="Huo Q.B."/>
            <person name="Li W."/>
            <person name="Chen H.Y."/>
            <person name="Chen S.E."/>
            <person name="Zhou L.G."/>
            <person name="Ni X.B."/>
            <person name="Tian J.H."/>
            <person name="Sheng Y."/>
            <person name="Liu T."/>
            <person name="Pan Y.S."/>
            <person name="Xia L.Y."/>
            <person name="Li J."/>
            <person name="Zhao F."/>
            <person name="Cao W.C."/>
        </authorList>
    </citation>
    <scope>NUCLEOTIDE SEQUENCE [LARGE SCALE GENOMIC DNA]</scope>
    <source>
        <strain evidence="1">HaeL-2018</strain>
    </source>
</reference>
<dbReference type="OMA" id="MEWAIMA"/>
<dbReference type="Proteomes" id="UP000821853">
    <property type="component" value="Unassembled WGS sequence"/>
</dbReference>